<sequence>MQNTFTHTKYDYKTDFDISPVTENQRDLFYCFFKPCYVDKIIEYCESCPYYKKDAIVLLVESASGQTTRPYTAPTYKNDVNFTLNGGFGLSYNFSGKRSARKVNPLRFSSSGIKDNGIFGYPQIESQVSRKIAKSEVRANPHTHMMVTRFFKPSKVSEVLMVADEHTAALKDLLRGVGKANRGGASTSFSLTTPRKNTTNLTSPLPQAFTNRGFGPAPSTTTIMNDFTPTKPENTIKSMAGTKSRAVSSLSQRQTTAYGWDDSPGKEFSVRMKDASFREMYKTDTRWAPRMFVPGK</sequence>
<gene>
    <name evidence="2" type="ORF">TRFO_02311</name>
</gene>
<organism evidence="2 3">
    <name type="scientific">Tritrichomonas foetus</name>
    <dbReference type="NCBI Taxonomy" id="1144522"/>
    <lineage>
        <taxon>Eukaryota</taxon>
        <taxon>Metamonada</taxon>
        <taxon>Parabasalia</taxon>
        <taxon>Tritrichomonadida</taxon>
        <taxon>Tritrichomonadidae</taxon>
        <taxon>Tritrichomonas</taxon>
    </lineage>
</organism>
<keyword evidence="3" id="KW-1185">Reference proteome</keyword>
<proteinExistence type="predicted"/>
<reference evidence="2" key="1">
    <citation type="submission" date="2016-10" db="EMBL/GenBank/DDBJ databases">
        <authorList>
            <person name="Benchimol M."/>
            <person name="Almeida L.G."/>
            <person name="Vasconcelos A.T."/>
            <person name="Perreira-Neves A."/>
            <person name="Rosa I.A."/>
            <person name="Tasca T."/>
            <person name="Bogo M.R."/>
            <person name="de Souza W."/>
        </authorList>
    </citation>
    <scope>NUCLEOTIDE SEQUENCE [LARGE SCALE GENOMIC DNA]</scope>
    <source>
        <strain evidence="2">K</strain>
    </source>
</reference>
<dbReference type="RefSeq" id="XP_068346937.1">
    <property type="nucleotide sequence ID" value="XM_068490602.1"/>
</dbReference>
<dbReference type="EMBL" id="MLAK01001370">
    <property type="protein sequence ID" value="OHS93800.1"/>
    <property type="molecule type" value="Genomic_DNA"/>
</dbReference>
<name>A0A1J4J2W9_9EUKA</name>
<accession>A0A1J4J2W9</accession>
<evidence type="ECO:0000313" key="3">
    <source>
        <dbReference type="Proteomes" id="UP000179807"/>
    </source>
</evidence>
<protein>
    <submittedName>
        <fullName evidence="2">Uncharacterized protein</fullName>
    </submittedName>
</protein>
<dbReference type="VEuPathDB" id="TrichDB:TRFO_02311"/>
<evidence type="ECO:0000313" key="2">
    <source>
        <dbReference type="EMBL" id="OHS93800.1"/>
    </source>
</evidence>
<dbReference type="AlphaFoldDB" id="A0A1J4J2W9"/>
<feature type="compositionally biased region" description="Polar residues" evidence="1">
    <location>
        <begin position="184"/>
        <end position="201"/>
    </location>
</feature>
<feature type="region of interest" description="Disordered" evidence="1">
    <location>
        <begin position="181"/>
        <end position="201"/>
    </location>
</feature>
<dbReference type="GeneID" id="94825306"/>
<dbReference type="Proteomes" id="UP000179807">
    <property type="component" value="Unassembled WGS sequence"/>
</dbReference>
<comment type="caution">
    <text evidence="2">The sequence shown here is derived from an EMBL/GenBank/DDBJ whole genome shotgun (WGS) entry which is preliminary data.</text>
</comment>
<evidence type="ECO:0000256" key="1">
    <source>
        <dbReference type="SAM" id="MobiDB-lite"/>
    </source>
</evidence>